<evidence type="ECO:0000313" key="4">
    <source>
        <dbReference type="EMBL" id="QJI04195.1"/>
    </source>
</evidence>
<dbReference type="AlphaFoldDB" id="A0A6M3KMH7"/>
<dbReference type="EMBL" id="MT141430">
    <property type="protein sequence ID" value="QJA61104.1"/>
    <property type="molecule type" value="Genomic_DNA"/>
</dbReference>
<dbReference type="Pfam" id="PF04404">
    <property type="entry name" value="ERF"/>
    <property type="match status" value="1"/>
</dbReference>
<dbReference type="EMBL" id="MT145157">
    <property type="protein sequence ID" value="QJI04195.1"/>
    <property type="molecule type" value="Genomic_DNA"/>
</dbReference>
<evidence type="ECO:0000256" key="1">
    <source>
        <dbReference type="SAM" id="MobiDB-lite"/>
    </source>
</evidence>
<proteinExistence type="predicted"/>
<gene>
    <name evidence="3" type="ORF">MM415A00305_0054</name>
    <name evidence="2" type="ORF">MM415B01000_0030</name>
    <name evidence="4" type="ORF">TM448B06662_0005</name>
</gene>
<evidence type="ECO:0000313" key="2">
    <source>
        <dbReference type="EMBL" id="QJA61104.1"/>
    </source>
</evidence>
<dbReference type="EMBL" id="MT142506">
    <property type="protein sequence ID" value="QJA83256.1"/>
    <property type="molecule type" value="Genomic_DNA"/>
</dbReference>
<organism evidence="3">
    <name type="scientific">viral metagenome</name>
    <dbReference type="NCBI Taxonomy" id="1070528"/>
    <lineage>
        <taxon>unclassified sequences</taxon>
        <taxon>metagenomes</taxon>
        <taxon>organismal metagenomes</taxon>
    </lineage>
</organism>
<dbReference type="InterPro" id="IPR007499">
    <property type="entry name" value="ERF_bacteria_virus"/>
</dbReference>
<accession>A0A6M3KMH7</accession>
<protein>
    <submittedName>
        <fullName evidence="3">Putative Erf family protein</fullName>
    </submittedName>
</protein>
<sequence>MNDERLTLDEGTVGVQHSAIRHSDKIDKIVPALVAAQKAIDHVGKGATAHIETKEGKPDYDYSYSTLAQVIDAIKKPLNDNDCIYLHGVSAEEFEYPYFDKTRLGMKVLVSAGIYHVSGQWFECDLLMVAADTTARTVGSSITYGRRYTVTAITGVASADDDAAASIALPDKDTKPRKQAPPDPPAADRAKSIREFGKEWDKTISEVEDGDEADVRRNLEHYFIYVKAGDRAMTFDPKHDYMRPLKAEAIDTLTGILKTKRAEVVGWLETDDVREAVGLPKLSIETCAGCAAILTPAEKEKSAMVKLPKGYCETCRPDAMVAMTAKKKEA</sequence>
<name>A0A6M3KMH7_9ZZZZ</name>
<feature type="region of interest" description="Disordered" evidence="1">
    <location>
        <begin position="167"/>
        <end position="191"/>
    </location>
</feature>
<reference evidence="3" key="1">
    <citation type="submission" date="2020-03" db="EMBL/GenBank/DDBJ databases">
        <title>The deep terrestrial virosphere.</title>
        <authorList>
            <person name="Holmfeldt K."/>
            <person name="Nilsson E."/>
            <person name="Simone D."/>
            <person name="Lopez-Fernandez M."/>
            <person name="Wu X."/>
            <person name="de Brujin I."/>
            <person name="Lundin D."/>
            <person name="Andersson A."/>
            <person name="Bertilsson S."/>
            <person name="Dopson M."/>
        </authorList>
    </citation>
    <scope>NUCLEOTIDE SEQUENCE</scope>
    <source>
        <strain evidence="3">MM415A00305</strain>
        <strain evidence="2">MM415B01000</strain>
        <strain evidence="4">TM448B06662</strain>
    </source>
</reference>
<evidence type="ECO:0000313" key="3">
    <source>
        <dbReference type="EMBL" id="QJA83256.1"/>
    </source>
</evidence>